<dbReference type="RefSeq" id="WP_094966846.1">
    <property type="nucleotide sequence ID" value="NZ_NGJN01000001.1"/>
</dbReference>
<evidence type="ECO:0000259" key="6">
    <source>
        <dbReference type="Pfam" id="PF08281"/>
    </source>
</evidence>
<dbReference type="InterPro" id="IPR039425">
    <property type="entry name" value="RNA_pol_sigma-70-like"/>
</dbReference>
<evidence type="ECO:0000313" key="7">
    <source>
        <dbReference type="EMBL" id="OZV70771.1"/>
    </source>
</evidence>
<sequence>MSLEKLIEQCIKQNAHAQSQLYKLYASKLFSLCLKYSKNYAEAEDNLHDTFITVFKKINQFKNRGSFEGWLKRIAINTALQRYRENVGVFDIVNEGQIQDAAVDIEDDDVSLDFLLKIIQELPDRYRLIFNLYVLDGYSHVEISELINISVGTSKSNLSRARAILKSKIEDYKANLNSQSI</sequence>
<feature type="domain" description="RNA polymerase sigma factor 70 region 4 type 2" evidence="6">
    <location>
        <begin position="115"/>
        <end position="163"/>
    </location>
</feature>
<dbReference type="EMBL" id="NGJN01000001">
    <property type="protein sequence ID" value="OZV70771.1"/>
    <property type="molecule type" value="Genomic_DNA"/>
</dbReference>
<evidence type="ECO:0000256" key="3">
    <source>
        <dbReference type="ARBA" id="ARBA00023082"/>
    </source>
</evidence>
<dbReference type="OrthoDB" id="1056775at2"/>
<reference evidence="7 8" key="1">
    <citation type="submission" date="2017-05" db="EMBL/GenBank/DDBJ databases">
        <title>The draft genome sequence of Idiomarina salinarum WNB302.</title>
        <authorList>
            <person name="Sun Y."/>
            <person name="Chen B."/>
            <person name="Du Z."/>
        </authorList>
    </citation>
    <scope>NUCLEOTIDE SEQUENCE [LARGE SCALE GENOMIC DNA]</scope>
    <source>
        <strain evidence="7 8">WNB302</strain>
    </source>
</reference>
<gene>
    <name evidence="7" type="ORF">CA834_01270</name>
</gene>
<dbReference type="InterPro" id="IPR013325">
    <property type="entry name" value="RNA_pol_sigma_r2"/>
</dbReference>
<keyword evidence="3" id="KW-0731">Sigma factor</keyword>
<dbReference type="AlphaFoldDB" id="A0A265UZP7"/>
<dbReference type="GO" id="GO:0006352">
    <property type="term" value="P:DNA-templated transcription initiation"/>
    <property type="evidence" value="ECO:0007669"/>
    <property type="project" value="InterPro"/>
</dbReference>
<proteinExistence type="inferred from homology"/>
<dbReference type="GO" id="GO:0016987">
    <property type="term" value="F:sigma factor activity"/>
    <property type="evidence" value="ECO:0007669"/>
    <property type="project" value="UniProtKB-KW"/>
</dbReference>
<dbReference type="InterPro" id="IPR007627">
    <property type="entry name" value="RNA_pol_sigma70_r2"/>
</dbReference>
<evidence type="ECO:0000256" key="2">
    <source>
        <dbReference type="ARBA" id="ARBA00023015"/>
    </source>
</evidence>
<name>A0A265UZP7_9FLAO</name>
<dbReference type="Gene3D" id="1.10.10.10">
    <property type="entry name" value="Winged helix-like DNA-binding domain superfamily/Winged helix DNA-binding domain"/>
    <property type="match status" value="1"/>
</dbReference>
<keyword evidence="2" id="KW-0805">Transcription regulation</keyword>
<evidence type="ECO:0000259" key="5">
    <source>
        <dbReference type="Pfam" id="PF04542"/>
    </source>
</evidence>
<dbReference type="CDD" id="cd06171">
    <property type="entry name" value="Sigma70_r4"/>
    <property type="match status" value="1"/>
</dbReference>
<keyword evidence="8" id="KW-1185">Reference proteome</keyword>
<dbReference type="PANTHER" id="PTHR43133">
    <property type="entry name" value="RNA POLYMERASE ECF-TYPE SIGMA FACTO"/>
    <property type="match status" value="1"/>
</dbReference>
<protein>
    <submittedName>
        <fullName evidence="7">RNA polymerase subunit sigma-70</fullName>
    </submittedName>
</protein>
<comment type="similarity">
    <text evidence="1">Belongs to the sigma-70 factor family. ECF subfamily.</text>
</comment>
<dbReference type="Proteomes" id="UP000216840">
    <property type="component" value="Unassembled WGS sequence"/>
</dbReference>
<dbReference type="Pfam" id="PF04542">
    <property type="entry name" value="Sigma70_r2"/>
    <property type="match status" value="1"/>
</dbReference>
<organism evidence="7 8">
    <name type="scientific">Winogradskyella aurantia</name>
    <dbReference type="NCBI Taxonomy" id="1915063"/>
    <lineage>
        <taxon>Bacteria</taxon>
        <taxon>Pseudomonadati</taxon>
        <taxon>Bacteroidota</taxon>
        <taxon>Flavobacteriia</taxon>
        <taxon>Flavobacteriales</taxon>
        <taxon>Flavobacteriaceae</taxon>
        <taxon>Winogradskyella</taxon>
    </lineage>
</organism>
<evidence type="ECO:0000256" key="1">
    <source>
        <dbReference type="ARBA" id="ARBA00010641"/>
    </source>
</evidence>
<comment type="caution">
    <text evidence="7">The sequence shown here is derived from an EMBL/GenBank/DDBJ whole genome shotgun (WGS) entry which is preliminary data.</text>
</comment>
<dbReference type="PANTHER" id="PTHR43133:SF46">
    <property type="entry name" value="RNA POLYMERASE SIGMA-70 FACTOR ECF SUBFAMILY"/>
    <property type="match status" value="1"/>
</dbReference>
<dbReference type="InterPro" id="IPR036388">
    <property type="entry name" value="WH-like_DNA-bd_sf"/>
</dbReference>
<keyword evidence="4" id="KW-0804">Transcription</keyword>
<dbReference type="SUPFAM" id="SSF88659">
    <property type="entry name" value="Sigma3 and sigma4 domains of RNA polymerase sigma factors"/>
    <property type="match status" value="1"/>
</dbReference>
<evidence type="ECO:0000313" key="8">
    <source>
        <dbReference type="Proteomes" id="UP000216840"/>
    </source>
</evidence>
<dbReference type="InterPro" id="IPR014284">
    <property type="entry name" value="RNA_pol_sigma-70_dom"/>
</dbReference>
<dbReference type="GO" id="GO:0003677">
    <property type="term" value="F:DNA binding"/>
    <property type="evidence" value="ECO:0007669"/>
    <property type="project" value="InterPro"/>
</dbReference>
<dbReference type="NCBIfam" id="TIGR02937">
    <property type="entry name" value="sigma70-ECF"/>
    <property type="match status" value="1"/>
</dbReference>
<dbReference type="SUPFAM" id="SSF88946">
    <property type="entry name" value="Sigma2 domain of RNA polymerase sigma factors"/>
    <property type="match status" value="1"/>
</dbReference>
<dbReference type="Pfam" id="PF08281">
    <property type="entry name" value="Sigma70_r4_2"/>
    <property type="match status" value="1"/>
</dbReference>
<dbReference type="InterPro" id="IPR013249">
    <property type="entry name" value="RNA_pol_sigma70_r4_t2"/>
</dbReference>
<feature type="domain" description="RNA polymerase sigma-70 region 2" evidence="5">
    <location>
        <begin position="21"/>
        <end position="85"/>
    </location>
</feature>
<evidence type="ECO:0000256" key="4">
    <source>
        <dbReference type="ARBA" id="ARBA00023163"/>
    </source>
</evidence>
<accession>A0A265UZP7</accession>
<dbReference type="Gene3D" id="1.10.1740.10">
    <property type="match status" value="1"/>
</dbReference>
<dbReference type="InterPro" id="IPR013324">
    <property type="entry name" value="RNA_pol_sigma_r3/r4-like"/>
</dbReference>